<keyword evidence="2" id="KW-1185">Reference proteome</keyword>
<dbReference type="Gene3D" id="1.20.1290.10">
    <property type="entry name" value="AhpD-like"/>
    <property type="match status" value="1"/>
</dbReference>
<dbReference type="EMBL" id="BMDQ01000005">
    <property type="protein sequence ID" value="GGI58439.1"/>
    <property type="molecule type" value="Genomic_DNA"/>
</dbReference>
<sequence>MKMETLEKKETVRGFNLEIQENPSKEVQAVYDWYNEIFQFVPNLGKLLSNSDAALLSYTHMQWHLEKLGNLTPEENNIVQLTIAIENECKYCTAGHTLAGKVLFGSADADLNALRSRTALSNEKFNALHEFTKAVYNSNGRVSDAVLENFRNAGYNNSQALDVITNISAKVLSNLANQLAINEVDEPIQPFAQGLEGFSSDYR</sequence>
<evidence type="ECO:0008006" key="3">
    <source>
        <dbReference type="Google" id="ProtNLM"/>
    </source>
</evidence>
<dbReference type="PANTHER" id="PTHR35446:SF3">
    <property type="entry name" value="CMD DOMAIN-CONTAINING PROTEIN"/>
    <property type="match status" value="1"/>
</dbReference>
<gene>
    <name evidence="1" type="ORF">GCM10011444_27480</name>
</gene>
<organism evidence="1 2">
    <name type="scientific">Winogradskyella haliclonae</name>
    <dbReference type="NCBI Taxonomy" id="2048558"/>
    <lineage>
        <taxon>Bacteria</taxon>
        <taxon>Pseudomonadati</taxon>
        <taxon>Bacteroidota</taxon>
        <taxon>Flavobacteriia</taxon>
        <taxon>Flavobacteriales</taxon>
        <taxon>Flavobacteriaceae</taxon>
        <taxon>Winogradskyella</taxon>
    </lineage>
</organism>
<dbReference type="SUPFAM" id="SSF69118">
    <property type="entry name" value="AhpD-like"/>
    <property type="match status" value="1"/>
</dbReference>
<name>A0ABQ2C1T1_9FLAO</name>
<proteinExistence type="predicted"/>
<evidence type="ECO:0000313" key="2">
    <source>
        <dbReference type="Proteomes" id="UP000624701"/>
    </source>
</evidence>
<dbReference type="InterPro" id="IPR029032">
    <property type="entry name" value="AhpD-like"/>
</dbReference>
<dbReference type="Proteomes" id="UP000624701">
    <property type="component" value="Unassembled WGS sequence"/>
</dbReference>
<reference evidence="2" key="1">
    <citation type="journal article" date="2019" name="Int. J. Syst. Evol. Microbiol.">
        <title>The Global Catalogue of Microorganisms (GCM) 10K type strain sequencing project: providing services to taxonomists for standard genome sequencing and annotation.</title>
        <authorList>
            <consortium name="The Broad Institute Genomics Platform"/>
            <consortium name="The Broad Institute Genome Sequencing Center for Infectious Disease"/>
            <person name="Wu L."/>
            <person name="Ma J."/>
        </authorList>
    </citation>
    <scope>NUCLEOTIDE SEQUENCE [LARGE SCALE GENOMIC DNA]</scope>
    <source>
        <strain evidence="2">CCM 8681</strain>
    </source>
</reference>
<accession>A0ABQ2C1T1</accession>
<protein>
    <recommendedName>
        <fullName evidence="3">Carboxymuconolactone decarboxylase family protein</fullName>
    </recommendedName>
</protein>
<comment type="caution">
    <text evidence="1">The sequence shown here is derived from an EMBL/GenBank/DDBJ whole genome shotgun (WGS) entry which is preliminary data.</text>
</comment>
<evidence type="ECO:0000313" key="1">
    <source>
        <dbReference type="EMBL" id="GGI58439.1"/>
    </source>
</evidence>
<dbReference type="PANTHER" id="PTHR35446">
    <property type="entry name" value="SI:CH211-175M2.5"/>
    <property type="match status" value="1"/>
</dbReference>